<evidence type="ECO:0000256" key="1">
    <source>
        <dbReference type="ARBA" id="ARBA00023125"/>
    </source>
</evidence>
<dbReference type="AlphaFoldDB" id="A0A6L6JBP5"/>
<dbReference type="SUPFAM" id="SSF48452">
    <property type="entry name" value="TPR-like"/>
    <property type="match status" value="1"/>
</dbReference>
<accession>A0A6L6JBP5</accession>
<evidence type="ECO:0000313" key="5">
    <source>
        <dbReference type="Proteomes" id="UP000478183"/>
    </source>
</evidence>
<evidence type="ECO:0000259" key="3">
    <source>
        <dbReference type="PROSITE" id="PS51755"/>
    </source>
</evidence>
<dbReference type="InterPro" id="IPR001867">
    <property type="entry name" value="OmpR/PhoB-type_DNA-bd"/>
</dbReference>
<dbReference type="InterPro" id="IPR016032">
    <property type="entry name" value="Sig_transdc_resp-reg_C-effctor"/>
</dbReference>
<sequence length="406" mass="43931">MDSVIDAASRELAGGKALVALKRVALRNDAPALALRGIAMAQLGDLDRSRELLRAAARAFGSGKPLSVARCRLAAAEIALVSRDLGGTSEALAKARASFIAHGDQRNAAHSAYLQARLALLLGRIDEAESCLGMVDLAALPQVSRGGYWLVVAGIAIRRIQADAARAAFDHALDVARRLSIPSLSTEVDAAIRKFDAPAACLVADGCDRMLSLAEVEAWFASGRLIVDASRNVVRRDRTIISLGRRPILFGLLRVLAEAWPHDVPRDELLKRVFRARHSDESHRARLRVEMARLRKEISPFANITATGRGFVLAPHDQLCPAVLAPPVEEEHADLLGLMADGEAWSSSGLALALDVSPRTTQRALETLHRQGKVEWFGRGRARRWIISKVPGFPINLLLSSPLPSE</sequence>
<evidence type="ECO:0000313" key="4">
    <source>
        <dbReference type="EMBL" id="MTH78099.1"/>
    </source>
</evidence>
<dbReference type="GO" id="GO:0003677">
    <property type="term" value="F:DNA binding"/>
    <property type="evidence" value="ECO:0007669"/>
    <property type="project" value="UniProtKB-UniRule"/>
</dbReference>
<reference evidence="4 5" key="1">
    <citation type="submission" date="2019-11" db="EMBL/GenBank/DDBJ databases">
        <authorList>
            <person name="Dong K."/>
        </authorList>
    </citation>
    <scope>NUCLEOTIDE SEQUENCE [LARGE SCALE GENOMIC DNA]</scope>
    <source>
        <strain evidence="4 5">NBRC 111993</strain>
    </source>
</reference>
<comment type="caution">
    <text evidence="4">The sequence shown here is derived from an EMBL/GenBank/DDBJ whole genome shotgun (WGS) entry which is preliminary data.</text>
</comment>
<dbReference type="SUPFAM" id="SSF46894">
    <property type="entry name" value="C-terminal effector domain of the bipartite response regulators"/>
    <property type="match status" value="1"/>
</dbReference>
<proteinExistence type="predicted"/>
<evidence type="ECO:0000256" key="2">
    <source>
        <dbReference type="PROSITE-ProRule" id="PRU01091"/>
    </source>
</evidence>
<dbReference type="PROSITE" id="PS51755">
    <property type="entry name" value="OMPR_PHOB"/>
    <property type="match status" value="1"/>
</dbReference>
<keyword evidence="5" id="KW-1185">Reference proteome</keyword>
<dbReference type="SUPFAM" id="SSF46785">
    <property type="entry name" value="Winged helix' DNA-binding domain"/>
    <property type="match status" value="1"/>
</dbReference>
<dbReference type="InterPro" id="IPR036390">
    <property type="entry name" value="WH_DNA-bd_sf"/>
</dbReference>
<dbReference type="InterPro" id="IPR036388">
    <property type="entry name" value="WH-like_DNA-bd_sf"/>
</dbReference>
<dbReference type="EMBL" id="WMIE01000004">
    <property type="protein sequence ID" value="MTH78099.1"/>
    <property type="molecule type" value="Genomic_DNA"/>
</dbReference>
<dbReference type="OrthoDB" id="9812210at2"/>
<dbReference type="InterPro" id="IPR011990">
    <property type="entry name" value="TPR-like_helical_dom_sf"/>
</dbReference>
<name>A0A6L6JBP5_9RHOB</name>
<dbReference type="Gene3D" id="1.10.10.10">
    <property type="entry name" value="Winged helix-like DNA-binding domain superfamily/Winged helix DNA-binding domain"/>
    <property type="match status" value="1"/>
</dbReference>
<dbReference type="GO" id="GO:0006355">
    <property type="term" value="P:regulation of DNA-templated transcription"/>
    <property type="evidence" value="ECO:0007669"/>
    <property type="project" value="InterPro"/>
</dbReference>
<organism evidence="4 5">
    <name type="scientific">Paracoccus aestuariivivens</name>
    <dbReference type="NCBI Taxonomy" id="1820333"/>
    <lineage>
        <taxon>Bacteria</taxon>
        <taxon>Pseudomonadati</taxon>
        <taxon>Pseudomonadota</taxon>
        <taxon>Alphaproteobacteria</taxon>
        <taxon>Rhodobacterales</taxon>
        <taxon>Paracoccaceae</taxon>
        <taxon>Paracoccus</taxon>
    </lineage>
</organism>
<protein>
    <submittedName>
        <fullName evidence="4">Helix-turn-helix domain-containing protein</fullName>
    </submittedName>
</protein>
<keyword evidence="1 2" id="KW-0238">DNA-binding</keyword>
<feature type="DNA-binding region" description="OmpR/PhoB-type" evidence="2">
    <location>
        <begin position="217"/>
        <end position="315"/>
    </location>
</feature>
<dbReference type="GO" id="GO:0000160">
    <property type="term" value="P:phosphorelay signal transduction system"/>
    <property type="evidence" value="ECO:0007669"/>
    <property type="project" value="InterPro"/>
</dbReference>
<gene>
    <name evidence="4" type="ORF">GL286_10195</name>
</gene>
<feature type="domain" description="OmpR/PhoB-type" evidence="3">
    <location>
        <begin position="217"/>
        <end position="315"/>
    </location>
</feature>
<dbReference type="Proteomes" id="UP000478183">
    <property type="component" value="Unassembled WGS sequence"/>
</dbReference>